<evidence type="ECO:0000313" key="2">
    <source>
        <dbReference type="EMBL" id="KAK4236522.1"/>
    </source>
</evidence>
<proteinExistence type="predicted"/>
<keyword evidence="3" id="KW-1185">Reference proteome</keyword>
<dbReference type="EMBL" id="MU860187">
    <property type="protein sequence ID" value="KAK4236522.1"/>
    <property type="molecule type" value="Genomic_DNA"/>
</dbReference>
<reference evidence="2" key="1">
    <citation type="journal article" date="2023" name="Mol. Phylogenet. Evol.">
        <title>Genome-scale phylogeny and comparative genomics of the fungal order Sordariales.</title>
        <authorList>
            <person name="Hensen N."/>
            <person name="Bonometti L."/>
            <person name="Westerberg I."/>
            <person name="Brannstrom I.O."/>
            <person name="Guillou S."/>
            <person name="Cros-Aarteil S."/>
            <person name="Calhoun S."/>
            <person name="Haridas S."/>
            <person name="Kuo A."/>
            <person name="Mondo S."/>
            <person name="Pangilinan J."/>
            <person name="Riley R."/>
            <person name="LaButti K."/>
            <person name="Andreopoulos B."/>
            <person name="Lipzen A."/>
            <person name="Chen C."/>
            <person name="Yan M."/>
            <person name="Daum C."/>
            <person name="Ng V."/>
            <person name="Clum A."/>
            <person name="Steindorff A."/>
            <person name="Ohm R.A."/>
            <person name="Martin F."/>
            <person name="Silar P."/>
            <person name="Natvig D.O."/>
            <person name="Lalanne C."/>
            <person name="Gautier V."/>
            <person name="Ament-Velasquez S.L."/>
            <person name="Kruys A."/>
            <person name="Hutchinson M.I."/>
            <person name="Powell A.J."/>
            <person name="Barry K."/>
            <person name="Miller A.N."/>
            <person name="Grigoriev I.V."/>
            <person name="Debuchy R."/>
            <person name="Gladieux P."/>
            <person name="Hiltunen Thoren M."/>
            <person name="Johannesson H."/>
        </authorList>
    </citation>
    <scope>NUCLEOTIDE SEQUENCE</scope>
    <source>
        <strain evidence="2">CBS 532.94</strain>
    </source>
</reference>
<evidence type="ECO:0000256" key="1">
    <source>
        <dbReference type="SAM" id="MobiDB-lite"/>
    </source>
</evidence>
<dbReference type="Proteomes" id="UP001303760">
    <property type="component" value="Unassembled WGS sequence"/>
</dbReference>
<sequence length="406" mass="45326">MQKSKALGALLPIDQLRVRETRRFLSAMNSSSIHARPKQERSFATRSKTSPPAMKSARTDLHSDDATSSAHREQGSARRVDRHLHDILNHPLFSPAERAVQAIESSNDAWSAQKTVFLKAVSRGLMTVQRAHGFLILVKHQVWSESARLGMPNRGASGATPPLTLKDTGAGRLVLQWLRSAGMERDLLFLANVKFRQLLLEFLIDEGLDDAVWGWIEHLMRRVMRSKEDATYRFEHLLQNYVAIKSRALELEGAYSAVLKGEAMLQGTGLPNNILTKPWSTVTYHTTVNAWEHEKPPVSLFDPFVALGLVIPTSIVDRAHLDLYHPVNPSSNLAIEVLSDKSIWKNIPADAQGVRTSHEAKRINLLGVDTIQHLMRTDRGNEASRISDILLRHLAPIFGSSHKAAV</sequence>
<comment type="caution">
    <text evidence="2">The sequence shown here is derived from an EMBL/GenBank/DDBJ whole genome shotgun (WGS) entry which is preliminary data.</text>
</comment>
<name>A0AAN7H9J4_9PEZI</name>
<gene>
    <name evidence="2" type="ORF">C8A03DRAFT_35562</name>
</gene>
<dbReference type="AlphaFoldDB" id="A0AAN7H9J4"/>
<organism evidence="2 3">
    <name type="scientific">Achaetomium macrosporum</name>
    <dbReference type="NCBI Taxonomy" id="79813"/>
    <lineage>
        <taxon>Eukaryota</taxon>
        <taxon>Fungi</taxon>
        <taxon>Dikarya</taxon>
        <taxon>Ascomycota</taxon>
        <taxon>Pezizomycotina</taxon>
        <taxon>Sordariomycetes</taxon>
        <taxon>Sordariomycetidae</taxon>
        <taxon>Sordariales</taxon>
        <taxon>Chaetomiaceae</taxon>
        <taxon>Achaetomium</taxon>
    </lineage>
</organism>
<reference evidence="2" key="2">
    <citation type="submission" date="2023-05" db="EMBL/GenBank/DDBJ databases">
        <authorList>
            <consortium name="Lawrence Berkeley National Laboratory"/>
            <person name="Steindorff A."/>
            <person name="Hensen N."/>
            <person name="Bonometti L."/>
            <person name="Westerberg I."/>
            <person name="Brannstrom I.O."/>
            <person name="Guillou S."/>
            <person name="Cros-Aarteil S."/>
            <person name="Calhoun S."/>
            <person name="Haridas S."/>
            <person name="Kuo A."/>
            <person name="Mondo S."/>
            <person name="Pangilinan J."/>
            <person name="Riley R."/>
            <person name="Labutti K."/>
            <person name="Andreopoulos B."/>
            <person name="Lipzen A."/>
            <person name="Chen C."/>
            <person name="Yanf M."/>
            <person name="Daum C."/>
            <person name="Ng V."/>
            <person name="Clum A."/>
            <person name="Ohm R."/>
            <person name="Martin F."/>
            <person name="Silar P."/>
            <person name="Natvig D."/>
            <person name="Lalanne C."/>
            <person name="Gautier V."/>
            <person name="Ament-Velasquez S.L."/>
            <person name="Kruys A."/>
            <person name="Hutchinson M.I."/>
            <person name="Powell A.J."/>
            <person name="Barry K."/>
            <person name="Miller A.N."/>
            <person name="Grigoriev I.V."/>
            <person name="Debuchy R."/>
            <person name="Gladieux P."/>
            <person name="Thoren M.H."/>
            <person name="Johannesson H."/>
        </authorList>
    </citation>
    <scope>NUCLEOTIDE SEQUENCE</scope>
    <source>
        <strain evidence="2">CBS 532.94</strain>
    </source>
</reference>
<feature type="region of interest" description="Disordered" evidence="1">
    <location>
        <begin position="29"/>
        <end position="79"/>
    </location>
</feature>
<accession>A0AAN7H9J4</accession>
<protein>
    <submittedName>
        <fullName evidence="2">Uncharacterized protein</fullName>
    </submittedName>
</protein>
<feature type="compositionally biased region" description="Basic and acidic residues" evidence="1">
    <location>
        <begin position="57"/>
        <end position="79"/>
    </location>
</feature>
<evidence type="ECO:0000313" key="3">
    <source>
        <dbReference type="Proteomes" id="UP001303760"/>
    </source>
</evidence>